<organism evidence="1 2">
    <name type="scientific">Paramecium tetraurelia</name>
    <dbReference type="NCBI Taxonomy" id="5888"/>
    <lineage>
        <taxon>Eukaryota</taxon>
        <taxon>Sar</taxon>
        <taxon>Alveolata</taxon>
        <taxon>Ciliophora</taxon>
        <taxon>Intramacronucleata</taxon>
        <taxon>Oligohymenophorea</taxon>
        <taxon>Peniculida</taxon>
        <taxon>Parameciidae</taxon>
        <taxon>Paramecium</taxon>
    </lineage>
</organism>
<protein>
    <submittedName>
        <fullName evidence="1">Uncharacterized protein</fullName>
    </submittedName>
</protein>
<accession>A0D408</accession>
<dbReference type="EMBL" id="CT868285">
    <property type="protein sequence ID" value="CAK77775.1"/>
    <property type="molecule type" value="Genomic_DNA"/>
</dbReference>
<evidence type="ECO:0000313" key="1">
    <source>
        <dbReference type="EMBL" id="CAK77775.1"/>
    </source>
</evidence>
<dbReference type="AlphaFoldDB" id="A0D408"/>
<sequence length="61" mass="7429">MPIIRLNFNFKVNLYRNYQGCGNISFENILTFYIITQYCSYQMQDQIKLKLFPHFSRTPKK</sequence>
<dbReference type="Proteomes" id="UP000000600">
    <property type="component" value="Unassembled WGS sequence"/>
</dbReference>
<dbReference type="GeneID" id="5030957"/>
<dbReference type="HOGENOM" id="CLU_2927557_0_0_1"/>
<gene>
    <name evidence="1" type="ORF">GSPATT00013240001</name>
</gene>
<reference evidence="1 2" key="1">
    <citation type="journal article" date="2006" name="Nature">
        <title>Global trends of whole-genome duplications revealed by the ciliate Paramecium tetraurelia.</title>
        <authorList>
            <consortium name="Genoscope"/>
            <person name="Aury J.-M."/>
            <person name="Jaillon O."/>
            <person name="Duret L."/>
            <person name="Noel B."/>
            <person name="Jubin C."/>
            <person name="Porcel B.M."/>
            <person name="Segurens B."/>
            <person name="Daubin V."/>
            <person name="Anthouard V."/>
            <person name="Aiach N."/>
            <person name="Arnaiz O."/>
            <person name="Billaut A."/>
            <person name="Beisson J."/>
            <person name="Blanc I."/>
            <person name="Bouhouche K."/>
            <person name="Camara F."/>
            <person name="Duharcourt S."/>
            <person name="Guigo R."/>
            <person name="Gogendeau D."/>
            <person name="Katinka M."/>
            <person name="Keller A.-M."/>
            <person name="Kissmehl R."/>
            <person name="Klotz C."/>
            <person name="Koll F."/>
            <person name="Le Moue A."/>
            <person name="Lepere C."/>
            <person name="Malinsky S."/>
            <person name="Nowacki M."/>
            <person name="Nowak J.K."/>
            <person name="Plattner H."/>
            <person name="Poulain J."/>
            <person name="Ruiz F."/>
            <person name="Serrano V."/>
            <person name="Zagulski M."/>
            <person name="Dessen P."/>
            <person name="Betermier M."/>
            <person name="Weissenbach J."/>
            <person name="Scarpelli C."/>
            <person name="Schachter V."/>
            <person name="Sperling L."/>
            <person name="Meyer E."/>
            <person name="Cohen J."/>
            <person name="Wincker P."/>
        </authorList>
    </citation>
    <scope>NUCLEOTIDE SEQUENCE [LARGE SCALE GENOMIC DNA]</scope>
    <source>
        <strain evidence="1 2">Stock d4-2</strain>
    </source>
</reference>
<dbReference type="InParanoid" id="A0D408"/>
<evidence type="ECO:0000313" key="2">
    <source>
        <dbReference type="Proteomes" id="UP000000600"/>
    </source>
</evidence>
<proteinExistence type="predicted"/>
<dbReference type="KEGG" id="ptm:GSPATT00013240001"/>
<name>A0D408_PARTE</name>
<keyword evidence="2" id="KW-1185">Reference proteome</keyword>
<dbReference type="RefSeq" id="XP_001445172.1">
    <property type="nucleotide sequence ID" value="XM_001445135.1"/>
</dbReference>